<keyword evidence="2" id="KW-1185">Reference proteome</keyword>
<evidence type="ECO:0008006" key="3">
    <source>
        <dbReference type="Google" id="ProtNLM"/>
    </source>
</evidence>
<dbReference type="VEuPathDB" id="MicrosporidiaDB:H312_02064"/>
<organism evidence="1 2">
    <name type="scientific">Anncaliia algerae PRA339</name>
    <dbReference type="NCBI Taxonomy" id="1288291"/>
    <lineage>
        <taxon>Eukaryota</taxon>
        <taxon>Fungi</taxon>
        <taxon>Fungi incertae sedis</taxon>
        <taxon>Microsporidia</taxon>
        <taxon>Tubulinosematoidea</taxon>
        <taxon>Tubulinosematidae</taxon>
        <taxon>Anncaliia</taxon>
    </lineage>
</organism>
<proteinExistence type="predicted"/>
<dbReference type="Proteomes" id="UP000030655">
    <property type="component" value="Unassembled WGS sequence"/>
</dbReference>
<dbReference type="AlphaFoldDB" id="A0A059F0M4"/>
<dbReference type="OrthoDB" id="10386480at2759"/>
<dbReference type="EMBL" id="KK365176">
    <property type="protein sequence ID" value="KCZ80529.1"/>
    <property type="molecule type" value="Genomic_DNA"/>
</dbReference>
<evidence type="ECO:0000313" key="1">
    <source>
        <dbReference type="EMBL" id="KCZ80529.1"/>
    </source>
</evidence>
<gene>
    <name evidence="1" type="ORF">H312_02064</name>
</gene>
<name>A0A059F0M4_9MICR</name>
<accession>A0A059F0M4</accession>
<dbReference type="HOGENOM" id="CLU_044348_10_0_1"/>
<evidence type="ECO:0000313" key="2">
    <source>
        <dbReference type="Proteomes" id="UP000030655"/>
    </source>
</evidence>
<reference evidence="2" key="1">
    <citation type="submission" date="2013-02" db="EMBL/GenBank/DDBJ databases">
        <authorList>
            <consortium name="The Broad Institute Genome Sequencing Platform"/>
            <person name="Cuomo C."/>
            <person name="Becnel J."/>
            <person name="Sanscrainte N."/>
            <person name="Walker B."/>
            <person name="Young S.K."/>
            <person name="Zeng Q."/>
            <person name="Gargeya S."/>
            <person name="Fitzgerald M."/>
            <person name="Haas B."/>
            <person name="Abouelleil A."/>
            <person name="Alvarado L."/>
            <person name="Arachchi H.M."/>
            <person name="Berlin A.M."/>
            <person name="Chapman S.B."/>
            <person name="Dewar J."/>
            <person name="Goldberg J."/>
            <person name="Griggs A."/>
            <person name="Gujja S."/>
            <person name="Hansen M."/>
            <person name="Howarth C."/>
            <person name="Imamovic A."/>
            <person name="Larimer J."/>
            <person name="McCowan C."/>
            <person name="Murphy C."/>
            <person name="Neiman D."/>
            <person name="Pearson M."/>
            <person name="Priest M."/>
            <person name="Roberts A."/>
            <person name="Saif S."/>
            <person name="Shea T."/>
            <person name="Sisk P."/>
            <person name="Sykes S."/>
            <person name="Wortman J."/>
            <person name="Nusbaum C."/>
            <person name="Birren B."/>
        </authorList>
    </citation>
    <scope>NUCLEOTIDE SEQUENCE [LARGE SCALE GENOMIC DNA]</scope>
    <source>
        <strain evidence="2">PRA339</strain>
    </source>
</reference>
<reference evidence="1 2" key="2">
    <citation type="submission" date="2014-03" db="EMBL/GenBank/DDBJ databases">
        <title>The Genome Sequence of Anncaliia algerae insect isolate PRA339.</title>
        <authorList>
            <consortium name="The Broad Institute Genome Sequencing Platform"/>
            <consortium name="The Broad Institute Genome Sequencing Center for Infectious Disease"/>
            <person name="Cuomo C."/>
            <person name="Becnel J."/>
            <person name="Sanscrainte N."/>
            <person name="Walker B."/>
            <person name="Young S.K."/>
            <person name="Zeng Q."/>
            <person name="Gargeya S."/>
            <person name="Fitzgerald M."/>
            <person name="Haas B."/>
            <person name="Abouelleil A."/>
            <person name="Alvarado L."/>
            <person name="Arachchi H.M."/>
            <person name="Berlin A.M."/>
            <person name="Chapman S.B."/>
            <person name="Dewar J."/>
            <person name="Goldberg J."/>
            <person name="Griggs A."/>
            <person name="Gujja S."/>
            <person name="Hansen M."/>
            <person name="Howarth C."/>
            <person name="Imamovic A."/>
            <person name="Larimer J."/>
            <person name="McCowan C."/>
            <person name="Murphy C."/>
            <person name="Neiman D."/>
            <person name="Pearson M."/>
            <person name="Priest M."/>
            <person name="Roberts A."/>
            <person name="Saif S."/>
            <person name="Shea T."/>
            <person name="Sisk P."/>
            <person name="Sykes S."/>
            <person name="Wortman J."/>
            <person name="Nusbaum C."/>
            <person name="Birren B."/>
        </authorList>
    </citation>
    <scope>NUCLEOTIDE SEQUENCE [LARGE SCALE GENOMIC DNA]</scope>
    <source>
        <strain evidence="1 2">PRA339</strain>
    </source>
</reference>
<protein>
    <recommendedName>
        <fullName evidence="3">ISXO2-like transposase domain-containing protein</fullName>
    </recommendedName>
</protein>
<sequence>MPIIVENIINGTIIYTDEHKSYNSLFKKYIYTRQCVTNLIFVDKVTGAHTQFVERFDNEYKCYNIKYLKIKAYKQDIVTDPS</sequence>